<dbReference type="PANTHER" id="PTHR22754">
    <property type="entry name" value="DISCO-INTERACTING PROTEIN 2 DIP2 -RELATED"/>
    <property type="match status" value="1"/>
</dbReference>
<dbReference type="InterPro" id="IPR025110">
    <property type="entry name" value="AMP-bd_C"/>
</dbReference>
<evidence type="ECO:0000256" key="8">
    <source>
        <dbReference type="ARBA" id="ARBA00084062"/>
    </source>
</evidence>
<reference evidence="11 12" key="1">
    <citation type="journal article" date="2007" name="Proc. Natl. Acad. Sci. U.S.A.">
        <title>Genome plasticity of BCG and impact on vaccine efficacy.</title>
        <authorList>
            <person name="Brosch R."/>
            <person name="Gordon S.V."/>
            <person name="Garnier T."/>
            <person name="Eiglmeier K."/>
            <person name="Frigui W."/>
            <person name="Valenti P."/>
            <person name="Dos Santos S."/>
            <person name="Duthoy S."/>
            <person name="Lacroix C."/>
            <person name="Garcia-Pelayo C."/>
            <person name="Inwald J.K."/>
            <person name="Golby P."/>
            <person name="Garcia J.N."/>
            <person name="Hewinson R.G."/>
            <person name="Behr M.A."/>
            <person name="Quail M.A."/>
            <person name="Churcher C."/>
            <person name="Barrell B.G."/>
            <person name="Parkhill J."/>
            <person name="Cole S.T."/>
        </authorList>
    </citation>
    <scope>NUCLEOTIDE SEQUENCE [LARGE SCALE GENOMIC DNA]</scope>
    <source>
        <strain evidence="12">BCG / Pasteur 1173P2</strain>
    </source>
</reference>
<feature type="domain" description="AMP-dependent synthetase/ligase" evidence="9">
    <location>
        <begin position="8"/>
        <end position="418"/>
    </location>
</feature>
<keyword evidence="7" id="KW-0443">Lipid metabolism</keyword>
<evidence type="ECO:0000256" key="1">
    <source>
        <dbReference type="ARBA" id="ARBA00005189"/>
    </source>
</evidence>
<evidence type="ECO:0000256" key="5">
    <source>
        <dbReference type="ARBA" id="ARBA00022832"/>
    </source>
</evidence>
<protein>
    <recommendedName>
        <fullName evidence="8">Acyl-AMP synthetase</fullName>
    </recommendedName>
</protein>
<dbReference type="GO" id="GO:0005886">
    <property type="term" value="C:plasma membrane"/>
    <property type="evidence" value="ECO:0007669"/>
    <property type="project" value="TreeGrafter"/>
</dbReference>
<evidence type="ECO:0000256" key="6">
    <source>
        <dbReference type="ARBA" id="ARBA00022840"/>
    </source>
</evidence>
<dbReference type="Gene3D" id="3.40.50.12780">
    <property type="entry name" value="N-terminal domain of ligase-like"/>
    <property type="match status" value="1"/>
</dbReference>
<dbReference type="SMR" id="A0A0H3M7Y1"/>
<keyword evidence="5" id="KW-0276">Fatty acid metabolism</keyword>
<comment type="pathway">
    <text evidence="1">Lipid metabolism.</text>
</comment>
<keyword evidence="3 11" id="KW-0436">Ligase</keyword>
<dbReference type="FunFam" id="3.40.50.12780:FF:000013">
    <property type="entry name" value="Long-chain-fatty-acid--AMP ligase FadD32"/>
    <property type="match status" value="1"/>
</dbReference>
<dbReference type="HOGENOM" id="CLU_000022_23_7_11"/>
<sequence length="585" mass="63829">MSVISTLRDRATTTPSDEAFVFMDYDTKTGDQIDRMTWSQLYSRVTAVSAYLISYGRHADRRRTAAISAPQGLDYVAGFLGALCAGWAPVPLPEPLGSLRDKRTGLAVLDCAADVVLTTSQAETRVRATIATHGASVTTPVIALDTLDEPSGDNCDLDSQLSDWSSYLQYTSGSTANPRGVVLSMRNVTENVDQIIRNYFRHEGGAPRLPSSVVSWLPLYHDMGLMVGLFIPLFVGCPVILTSPEAFIRKPARWMQLLAKHQAPFSAAPNFAFDLAVAKTSEEDMAGLDLGHVNTIINGSEQVQPNTITKFLRRFRPYNLMPAAVKPSYGMAEAVVYLATTKAGSPPTSTEFDADSLARGHAELSTFETERATRLIRYHSDDKEPLLRIVDPDSNIELGPGRIGEIWIHGKNVSTGYHNADDALNRDKFQASIREASAGTPRSPWLRTGDLGFIVGDEFYIVGRMKDLIIQDGVNHYPDDIETTVKEFTGGRVAAFSVSDDGVEHLVIAAEVRTEHGPDKVTIMDFSTIKRLVVSALSKLHGLHVTDFLLVPPGALPKTTSGKISRAACAKQYGANKLQRVATFP</sequence>
<name>A0A0H3M7Y1_MYCBP</name>
<evidence type="ECO:0000313" key="12">
    <source>
        <dbReference type="Proteomes" id="UP000001472"/>
    </source>
</evidence>
<dbReference type="Pfam" id="PF23024">
    <property type="entry name" value="AMP-dom_DIP2-like"/>
    <property type="match status" value="1"/>
</dbReference>
<dbReference type="GO" id="GO:0070566">
    <property type="term" value="F:adenylyltransferase activity"/>
    <property type="evidence" value="ECO:0007669"/>
    <property type="project" value="UniProtKB-ARBA"/>
</dbReference>
<dbReference type="GO" id="GO:0071766">
    <property type="term" value="P:Actinobacterium-type cell wall biogenesis"/>
    <property type="evidence" value="ECO:0007669"/>
    <property type="project" value="UniProtKB-ARBA"/>
</dbReference>
<keyword evidence="6" id="KW-0067">ATP-binding</keyword>
<evidence type="ECO:0000259" key="9">
    <source>
        <dbReference type="Pfam" id="PF00501"/>
    </source>
</evidence>
<dbReference type="GO" id="GO:0006633">
    <property type="term" value="P:fatty acid biosynthetic process"/>
    <property type="evidence" value="ECO:0007669"/>
    <property type="project" value="TreeGrafter"/>
</dbReference>
<dbReference type="InterPro" id="IPR040097">
    <property type="entry name" value="FAAL/FAAC"/>
</dbReference>
<dbReference type="Gene3D" id="3.30.300.30">
    <property type="match status" value="1"/>
</dbReference>
<dbReference type="EMBL" id="AM408590">
    <property type="protein sequence ID" value="CAL70427.1"/>
    <property type="molecule type" value="Genomic_DNA"/>
</dbReference>
<proteinExistence type="inferred from homology"/>
<dbReference type="CDD" id="cd05931">
    <property type="entry name" value="FAAL"/>
    <property type="match status" value="1"/>
</dbReference>
<comment type="similarity">
    <text evidence="2">Belongs to the ATP-dependent AMP-binding enzyme family.</text>
</comment>
<dbReference type="InterPro" id="IPR000873">
    <property type="entry name" value="AMP-dep_synth/lig_dom"/>
</dbReference>
<dbReference type="GO" id="GO:0005524">
    <property type="term" value="F:ATP binding"/>
    <property type="evidence" value="ECO:0007669"/>
    <property type="project" value="UniProtKB-KW"/>
</dbReference>
<evidence type="ECO:0000259" key="10">
    <source>
        <dbReference type="Pfam" id="PF23024"/>
    </source>
</evidence>
<dbReference type="InterPro" id="IPR042099">
    <property type="entry name" value="ANL_N_sf"/>
</dbReference>
<dbReference type="KEGG" id="mbb:BCG_0442"/>
<dbReference type="FunFam" id="3.30.300.30:FF:000029">
    <property type="entry name" value="Fatty-acid-CoA ligase FadD31"/>
    <property type="match status" value="1"/>
</dbReference>
<dbReference type="InterPro" id="IPR045851">
    <property type="entry name" value="AMP-bd_C_sf"/>
</dbReference>
<feature type="domain" description="AMP-binding enzyme C-terminal" evidence="10">
    <location>
        <begin position="467"/>
        <end position="580"/>
    </location>
</feature>
<evidence type="ECO:0000256" key="3">
    <source>
        <dbReference type="ARBA" id="ARBA00022598"/>
    </source>
</evidence>
<evidence type="ECO:0000256" key="2">
    <source>
        <dbReference type="ARBA" id="ARBA00006432"/>
    </source>
</evidence>
<gene>
    <name evidence="11" type="primary">fadD30</name>
    <name evidence="11" type="ordered locus">BCG_0442</name>
</gene>
<dbReference type="SUPFAM" id="SSF56801">
    <property type="entry name" value="Acetyl-CoA synthetase-like"/>
    <property type="match status" value="1"/>
</dbReference>
<dbReference type="Pfam" id="PF00501">
    <property type="entry name" value="AMP-binding"/>
    <property type="match status" value="1"/>
</dbReference>
<dbReference type="AlphaFoldDB" id="A0A0H3M7Y1"/>
<dbReference type="GO" id="GO:0016874">
    <property type="term" value="F:ligase activity"/>
    <property type="evidence" value="ECO:0007669"/>
    <property type="project" value="UniProtKB-KW"/>
</dbReference>
<organism evidence="11 12">
    <name type="scientific">Mycobacterium bovis (strain BCG / Pasteur 1173P2)</name>
    <dbReference type="NCBI Taxonomy" id="410289"/>
    <lineage>
        <taxon>Bacteria</taxon>
        <taxon>Bacillati</taxon>
        <taxon>Actinomycetota</taxon>
        <taxon>Actinomycetes</taxon>
        <taxon>Mycobacteriales</taxon>
        <taxon>Mycobacteriaceae</taxon>
        <taxon>Mycobacterium</taxon>
        <taxon>Mycobacterium tuberculosis complex</taxon>
    </lineage>
</organism>
<evidence type="ECO:0000313" key="11">
    <source>
        <dbReference type="EMBL" id="CAL70427.1"/>
    </source>
</evidence>
<evidence type="ECO:0000256" key="7">
    <source>
        <dbReference type="ARBA" id="ARBA00023098"/>
    </source>
</evidence>
<keyword evidence="4" id="KW-0547">Nucleotide-binding</keyword>
<dbReference type="RefSeq" id="WP_011799104.1">
    <property type="nucleotide sequence ID" value="NC_008769.1"/>
</dbReference>
<dbReference type="Proteomes" id="UP000001472">
    <property type="component" value="Chromosome"/>
</dbReference>
<dbReference type="PANTHER" id="PTHR22754:SF32">
    <property type="entry name" value="DISCO-INTERACTING PROTEIN 2"/>
    <property type="match status" value="1"/>
</dbReference>
<accession>A0A0H3M7Y1</accession>
<evidence type="ECO:0000256" key="4">
    <source>
        <dbReference type="ARBA" id="ARBA00022741"/>
    </source>
</evidence>